<proteinExistence type="predicted"/>
<keyword evidence="3" id="KW-1185">Reference proteome</keyword>
<dbReference type="AlphaFoldDB" id="A0A8X6K1Y4"/>
<dbReference type="EMBL" id="BMAO01028730">
    <property type="protein sequence ID" value="GFR26991.1"/>
    <property type="molecule type" value="Genomic_DNA"/>
</dbReference>
<dbReference type="Proteomes" id="UP000887116">
    <property type="component" value="Unassembled WGS sequence"/>
</dbReference>
<name>A0A8X6K1Y4_TRICU</name>
<sequence>MADVHIYLERKRGSPKDKLCQDRRQYSLRNRAGDTERQGLPGNTSLYRLKGLAETRIRICINKLKEHRTRPYKVRRGKNSLTPGFTMEEE</sequence>
<evidence type="ECO:0000256" key="1">
    <source>
        <dbReference type="SAM" id="MobiDB-lite"/>
    </source>
</evidence>
<evidence type="ECO:0000313" key="2">
    <source>
        <dbReference type="EMBL" id="GFR26991.1"/>
    </source>
</evidence>
<evidence type="ECO:0000313" key="3">
    <source>
        <dbReference type="Proteomes" id="UP000887116"/>
    </source>
</evidence>
<reference evidence="2" key="1">
    <citation type="submission" date="2020-07" db="EMBL/GenBank/DDBJ databases">
        <title>Multicomponent nature underlies the extraordinary mechanical properties of spider dragline silk.</title>
        <authorList>
            <person name="Kono N."/>
            <person name="Nakamura H."/>
            <person name="Mori M."/>
            <person name="Yoshida Y."/>
            <person name="Ohtoshi R."/>
            <person name="Malay A.D."/>
            <person name="Moran D.A.P."/>
            <person name="Tomita M."/>
            <person name="Numata K."/>
            <person name="Arakawa K."/>
        </authorList>
    </citation>
    <scope>NUCLEOTIDE SEQUENCE</scope>
</reference>
<comment type="caution">
    <text evidence="2">The sequence shown here is derived from an EMBL/GenBank/DDBJ whole genome shotgun (WGS) entry which is preliminary data.</text>
</comment>
<organism evidence="2 3">
    <name type="scientific">Trichonephila clavata</name>
    <name type="common">Joro spider</name>
    <name type="synonym">Nephila clavata</name>
    <dbReference type="NCBI Taxonomy" id="2740835"/>
    <lineage>
        <taxon>Eukaryota</taxon>
        <taxon>Metazoa</taxon>
        <taxon>Ecdysozoa</taxon>
        <taxon>Arthropoda</taxon>
        <taxon>Chelicerata</taxon>
        <taxon>Arachnida</taxon>
        <taxon>Araneae</taxon>
        <taxon>Araneomorphae</taxon>
        <taxon>Entelegynae</taxon>
        <taxon>Araneoidea</taxon>
        <taxon>Nephilidae</taxon>
        <taxon>Trichonephila</taxon>
    </lineage>
</organism>
<gene>
    <name evidence="2" type="ORF">TNCT_343721</name>
</gene>
<feature type="region of interest" description="Disordered" evidence="1">
    <location>
        <begin position="71"/>
        <end position="90"/>
    </location>
</feature>
<accession>A0A8X6K1Y4</accession>
<protein>
    <submittedName>
        <fullName evidence="2">Uncharacterized protein</fullName>
    </submittedName>
</protein>